<protein>
    <submittedName>
        <fullName evidence="1">Uncharacterized protein</fullName>
    </submittedName>
</protein>
<evidence type="ECO:0000313" key="2">
    <source>
        <dbReference type="Proteomes" id="UP000429523"/>
    </source>
</evidence>
<sequence length="115" mass="12365">MCHESANVVGSVSPALRWVTAWRHATPPSASTASSSIPPGLTYAPSSAARRTEASWLTRLTFLVQAQRRDDIPLQEHTFSEYTVLPVISVAKIDPSDTMVNVSLMGAVFPLATAL</sequence>
<name>A0A6A3FH86_9STRA</name>
<organism evidence="1 2">
    <name type="scientific">Phytophthora fragariae</name>
    <dbReference type="NCBI Taxonomy" id="53985"/>
    <lineage>
        <taxon>Eukaryota</taxon>
        <taxon>Sar</taxon>
        <taxon>Stramenopiles</taxon>
        <taxon>Oomycota</taxon>
        <taxon>Peronosporomycetes</taxon>
        <taxon>Peronosporales</taxon>
        <taxon>Peronosporaceae</taxon>
        <taxon>Phytophthora</taxon>
    </lineage>
</organism>
<evidence type="ECO:0000313" key="1">
    <source>
        <dbReference type="EMBL" id="KAE8944552.1"/>
    </source>
</evidence>
<gene>
    <name evidence="1" type="ORF">PF009_g5769</name>
</gene>
<dbReference type="AlphaFoldDB" id="A0A6A3FH86"/>
<comment type="caution">
    <text evidence="1">The sequence shown here is derived from an EMBL/GenBank/DDBJ whole genome shotgun (WGS) entry which is preliminary data.</text>
</comment>
<accession>A0A6A3FH86</accession>
<dbReference type="EMBL" id="QXGF01000199">
    <property type="protein sequence ID" value="KAE8944552.1"/>
    <property type="molecule type" value="Genomic_DNA"/>
</dbReference>
<proteinExistence type="predicted"/>
<dbReference type="Proteomes" id="UP000429523">
    <property type="component" value="Unassembled WGS sequence"/>
</dbReference>
<reference evidence="1 2" key="1">
    <citation type="submission" date="2018-08" db="EMBL/GenBank/DDBJ databases">
        <title>Genomic investigation of the strawberry pathogen Phytophthora fragariae indicates pathogenicity is determined by transcriptional variation in three key races.</title>
        <authorList>
            <person name="Adams T.M."/>
            <person name="Armitage A.D."/>
            <person name="Sobczyk M.K."/>
            <person name="Bates H.J."/>
            <person name="Dunwell J.M."/>
            <person name="Nellist C.F."/>
            <person name="Harrison R.J."/>
        </authorList>
    </citation>
    <scope>NUCLEOTIDE SEQUENCE [LARGE SCALE GENOMIC DNA]</scope>
    <source>
        <strain evidence="1 2">NOV-9</strain>
    </source>
</reference>